<evidence type="ECO:0000256" key="1">
    <source>
        <dbReference type="SAM" id="SignalP"/>
    </source>
</evidence>
<dbReference type="RefSeq" id="WP_086964481.1">
    <property type="nucleotide sequence ID" value="NZ_CP021376.1"/>
</dbReference>
<dbReference type="GO" id="GO:0016787">
    <property type="term" value="F:hydrolase activity"/>
    <property type="evidence" value="ECO:0007669"/>
    <property type="project" value="UniProtKB-KW"/>
</dbReference>
<keyword evidence="3" id="KW-1185">Reference proteome</keyword>
<evidence type="ECO:0000313" key="2">
    <source>
        <dbReference type="EMBL" id="ART80612.1"/>
    </source>
</evidence>
<accession>A0A1Y0CZ70</accession>
<evidence type="ECO:0000313" key="3">
    <source>
        <dbReference type="Proteomes" id="UP000243793"/>
    </source>
</evidence>
<dbReference type="KEGG" id="ocm:CBP12_11050"/>
<dbReference type="OrthoDB" id="6949258at2"/>
<gene>
    <name evidence="2" type="ORF">CBP12_11050</name>
</gene>
<dbReference type="SUPFAM" id="SSF51445">
    <property type="entry name" value="(Trans)glycosidases"/>
    <property type="match status" value="1"/>
</dbReference>
<sequence length="460" mass="50942">MKNKRPQQLSSPTISPFTPLMLATALVFSVPLSAYASAENTSPSPVTATSANEFLNSIGANTAVSRRGERLKQTRNALDYTGVRWIRTGYETNAPLADLLSLHKDTGVKFSYGLLSGGTDIARLIKDGKQLAAQDALLALEGVNEPNNWGIKYQEQKGAGQAHSWLPVAKLQKDLYQAVKSDPDLADIPVWHISENGAQSDNAGLQYLEIPEGADALLPAGTKYADFANVHNYIIHPKNPHLADNQTWSAADPGPHSRVSSLYEHYGKTWFRSFPGYDEQALSSLPRVTTETGLRIEGEINEEKHARLIVNMYLAQFKRGWSYTALYLLRDRVDEGGNQKFGLYKPDYSPRKAADYLHNLTHILADKKHSSPLSSLAYELPNQPKTVHDLLLQKSDGTFELVVWGEKVSGSEEVVVKFAKAQEKVRIYDITKGTMAVKTLSNTETVKLTLSDYPMIIEIL</sequence>
<keyword evidence="1" id="KW-0732">Signal</keyword>
<name>A0A1Y0CZ70_9GAMM</name>
<reference evidence="3" key="1">
    <citation type="submission" date="2017-05" db="EMBL/GenBank/DDBJ databases">
        <authorList>
            <person name="Sung H."/>
        </authorList>
    </citation>
    <scope>NUCLEOTIDE SEQUENCE [LARGE SCALE GENOMIC DNA]</scope>
    <source>
        <strain evidence="3">AMac2203</strain>
    </source>
</reference>
<proteinExistence type="predicted"/>
<dbReference type="AlphaFoldDB" id="A0A1Y0CZ70"/>
<feature type="signal peptide" evidence="1">
    <location>
        <begin position="1"/>
        <end position="36"/>
    </location>
</feature>
<organism evidence="2 3">
    <name type="scientific">Oceanisphaera avium</name>
    <dbReference type="NCBI Taxonomy" id="1903694"/>
    <lineage>
        <taxon>Bacteria</taxon>
        <taxon>Pseudomonadati</taxon>
        <taxon>Pseudomonadota</taxon>
        <taxon>Gammaproteobacteria</taxon>
        <taxon>Aeromonadales</taxon>
        <taxon>Aeromonadaceae</taxon>
        <taxon>Oceanisphaera</taxon>
    </lineage>
</organism>
<dbReference type="Proteomes" id="UP000243793">
    <property type="component" value="Chromosome"/>
</dbReference>
<dbReference type="EMBL" id="CP021376">
    <property type="protein sequence ID" value="ART80612.1"/>
    <property type="molecule type" value="Genomic_DNA"/>
</dbReference>
<dbReference type="Gene3D" id="3.20.20.80">
    <property type="entry name" value="Glycosidases"/>
    <property type="match status" value="1"/>
</dbReference>
<protein>
    <submittedName>
        <fullName evidence="2">Glycosyl hydrolase</fullName>
    </submittedName>
</protein>
<feature type="chain" id="PRO_5013141133" evidence="1">
    <location>
        <begin position="37"/>
        <end position="460"/>
    </location>
</feature>
<keyword evidence="2" id="KW-0378">Hydrolase</keyword>
<dbReference type="InterPro" id="IPR017853">
    <property type="entry name" value="GH"/>
</dbReference>